<protein>
    <recommendedName>
        <fullName evidence="6">Class I SAM-dependent methyltransferase</fullName>
    </recommendedName>
</protein>
<dbReference type="PANTHER" id="PTHR43464">
    <property type="entry name" value="METHYLTRANSFERASE"/>
    <property type="match status" value="1"/>
</dbReference>
<dbReference type="RefSeq" id="WP_200242592.1">
    <property type="nucleotide sequence ID" value="NZ_NRRV01000101.1"/>
</dbReference>
<evidence type="ECO:0000313" key="4">
    <source>
        <dbReference type="EMBL" id="MBK1633634.1"/>
    </source>
</evidence>
<evidence type="ECO:0000256" key="1">
    <source>
        <dbReference type="ARBA" id="ARBA00022603"/>
    </source>
</evidence>
<dbReference type="SUPFAM" id="SSF53335">
    <property type="entry name" value="S-adenosyl-L-methionine-dependent methyltransferases"/>
    <property type="match status" value="1"/>
</dbReference>
<evidence type="ECO:0000256" key="3">
    <source>
        <dbReference type="ARBA" id="ARBA00022691"/>
    </source>
</evidence>
<dbReference type="PANTHER" id="PTHR43464:SF19">
    <property type="entry name" value="UBIQUINONE BIOSYNTHESIS O-METHYLTRANSFERASE, MITOCHONDRIAL"/>
    <property type="match status" value="1"/>
</dbReference>
<comment type="caution">
    <text evidence="4">The sequence shown here is derived from an EMBL/GenBank/DDBJ whole genome shotgun (WGS) entry which is preliminary data.</text>
</comment>
<dbReference type="Gene3D" id="3.40.50.150">
    <property type="entry name" value="Vaccinia Virus protein VP39"/>
    <property type="match status" value="1"/>
</dbReference>
<evidence type="ECO:0008006" key="6">
    <source>
        <dbReference type="Google" id="ProtNLM"/>
    </source>
</evidence>
<name>A0ABS1CNW4_9GAMM</name>
<keyword evidence="3" id="KW-0949">S-adenosyl-L-methionine</keyword>
<dbReference type="CDD" id="cd02440">
    <property type="entry name" value="AdoMet_MTases"/>
    <property type="match status" value="1"/>
</dbReference>
<keyword evidence="1" id="KW-0489">Methyltransferase</keyword>
<reference evidence="4 5" key="1">
    <citation type="journal article" date="2020" name="Microorganisms">
        <title>Osmotic Adaptation and Compatible Solute Biosynthesis of Phototrophic Bacteria as Revealed from Genome Analyses.</title>
        <authorList>
            <person name="Imhoff J.F."/>
            <person name="Rahn T."/>
            <person name="Kunzel S."/>
            <person name="Keller A."/>
            <person name="Neulinger S.C."/>
        </authorList>
    </citation>
    <scope>NUCLEOTIDE SEQUENCE [LARGE SCALE GENOMIC DNA]</scope>
    <source>
        <strain evidence="4 5">DSM 6210</strain>
    </source>
</reference>
<proteinExistence type="predicted"/>
<evidence type="ECO:0000313" key="5">
    <source>
        <dbReference type="Proteomes" id="UP000748752"/>
    </source>
</evidence>
<evidence type="ECO:0000256" key="2">
    <source>
        <dbReference type="ARBA" id="ARBA00022679"/>
    </source>
</evidence>
<accession>A0ABS1CNW4</accession>
<dbReference type="Pfam" id="PF13489">
    <property type="entry name" value="Methyltransf_23"/>
    <property type="match status" value="1"/>
</dbReference>
<gene>
    <name evidence="4" type="ORF">CKO31_23395</name>
</gene>
<keyword evidence="5" id="KW-1185">Reference proteome</keyword>
<dbReference type="InterPro" id="IPR029063">
    <property type="entry name" value="SAM-dependent_MTases_sf"/>
</dbReference>
<keyword evidence="2" id="KW-0808">Transferase</keyword>
<dbReference type="Proteomes" id="UP000748752">
    <property type="component" value="Unassembled WGS sequence"/>
</dbReference>
<organism evidence="4 5">
    <name type="scientific">Thiohalocapsa halophila</name>
    <dbReference type="NCBI Taxonomy" id="69359"/>
    <lineage>
        <taxon>Bacteria</taxon>
        <taxon>Pseudomonadati</taxon>
        <taxon>Pseudomonadota</taxon>
        <taxon>Gammaproteobacteria</taxon>
        <taxon>Chromatiales</taxon>
        <taxon>Chromatiaceae</taxon>
        <taxon>Thiohalocapsa</taxon>
    </lineage>
</organism>
<dbReference type="EMBL" id="NRRV01000101">
    <property type="protein sequence ID" value="MBK1633634.1"/>
    <property type="molecule type" value="Genomic_DNA"/>
</dbReference>
<sequence>MTGETYANDSVLAFYKALPFNYQSSAQDQAAAVRRRNSLEAYPPLKPLLRQGTQMLEVGCGSGWLSHAAAVHQGADVLGIDFNPVAVERARAVGEALGSSARFEVADLFLLRPTAPSEVVVSLGVLHHTNDCHAALRHVLRHCVAPGGHAFIGLYHGPGRAPFLRHFRELRERGATEEELFAAYRALHPSLADDVHARSWFRDQVLHPHETQHTLAELMPLLTEEGMTLVSTSINRFAPIESVDAVLALEEDFREVSRQRLAEGRYFPGFFVLLVRKSAAG</sequence>